<dbReference type="EMBL" id="CAMXCT020000025">
    <property type="protein sequence ID" value="CAL1126031.1"/>
    <property type="molecule type" value="Genomic_DNA"/>
</dbReference>
<dbReference type="Gene3D" id="3.40.50.150">
    <property type="entry name" value="Vaccinia Virus protein VP39"/>
    <property type="match status" value="1"/>
</dbReference>
<dbReference type="EMBL" id="CAMXCT010000025">
    <property type="protein sequence ID" value="CAI3972656.1"/>
    <property type="molecule type" value="Genomic_DNA"/>
</dbReference>
<dbReference type="EMBL" id="CAMXCT030000025">
    <property type="protein sequence ID" value="CAL4759968.1"/>
    <property type="molecule type" value="Genomic_DNA"/>
</dbReference>
<dbReference type="InterPro" id="IPR018117">
    <property type="entry name" value="C5_DNA_meth_AS"/>
</dbReference>
<dbReference type="SUPFAM" id="SSF53335">
    <property type="entry name" value="S-adenosyl-L-methionine-dependent methyltransferases"/>
    <property type="match status" value="1"/>
</dbReference>
<keyword evidence="1" id="KW-0489">Methyltransferase</keyword>
<evidence type="ECO:0000256" key="4">
    <source>
        <dbReference type="SAM" id="Coils"/>
    </source>
</evidence>
<proteinExistence type="predicted"/>
<protein>
    <submittedName>
        <fullName evidence="5">Uncharacterized protein</fullName>
    </submittedName>
</protein>
<sequence length="1451" mass="160627">MFCSSVAMVLAHEGIRMKLISVGMQCCRAEVNNMTAMVFFKDEWYKMFHEGMEIIVTDFEMSWKDGVMNFHVTQGISRVFLCPSKERGPFNSVELFAGLGGWSHMATTMGMVPMLMVDSDENVAYACAKRLGLACMDAKSYVQKVLDGHNAFRCVIHDDVQNPDTWVAISLVNPDTILGSPPCQPWSSAGTSCGLQSLDGKVFQSVLRQAAMVGVLVVVLENVPGLPRHQDFRELVGDAEKRGLKLALHGTYACAKVLPVHRDRWLGTFVHESVPFDAAKQTMANAISFADRAFEAVATSPSIRDADVSHVNMNASEKRQLTIPGELVGMLSQIEYAPQWLKNSVPPTVPFTIQDPEDITTSGFEMTPEFAMMGDPRNVTCKEESLKIAMTLQADVTWTAKTAIAYSAVKIGCNPDALVLISNSLPLKDDDFLLEYERTEFQMRKVVRTVCMGHNSNVLQLVQRLFPDLHATTSWTPFHDDKEIACSAVINDLQNLQIQWNGFRPLRATSISCMRHHGRAVDAPAVQLQYAGKGIKMHVRSPFKIRTDEICLAPDMTLAEIAASFMTVAQLQVSMICTAGTVVLDPSMQVQDMPMDEVITFRVCPLLGGAKIDAKSRIGEMLKSKGVPVDKVEERMKGLFAKISPEKFKMNMNDDAFWTQVKTVASENKYRLITHEELKAFQSANRKNKTKAESSEAKPKVREEQFQVDASKIVIDATHFSANDDEVGLIESTRFGPDQTGICVVNASDASKWSNNAVKSCDPLALLVVGKGCHEYGEVFSIPAHTVSGTPIIVQGCLMQFGDIPVQYNLKIPSVVVDQVASTAIEFAIYRDHVTCWSDVGVPLHYIGVHIPELRGSNLLATWSIKAWSKQQVAHVSRADHWHGFFRIADSLLHAVLSRSGVAGIFMNPKTSDRKHDPRFITIALPNGKLPEVLARAEGCPKAVGVVKRGDAYCIRCRREDADQLRAVLMPETAFVQTASFSEEEVLYVMSNVPQINRDELGQALGRAGWIANPIKPQGMKRWLVAAKHDPPTSHMGINGAIVVVEKAKKSAQMDDQIAAVVEMKLASANARIEELQTALLEVKDSAERSHASITSDMGHMKQEQSFTRQKLQEVEVSVATSGQAIIQQMQSMFATMQTSLEKTMQQNISGEAEKRPRTTETGRNDPFSIKEDVHVRQPSVADDAVETMQFVARPTGSGRVQKLDMKTLEYQLSQVSALTMFIEEVNPLELCTFNAARSITAIACLPACLGREEEVASFVDGVWFCDAIIRAKPNLPIYVCSVYGPPENNTILAALQERDPDEAMKQFALSFEETMSKSVVDVHGNPAKVEAWNRSGSEDAGIACKLSADNLSALVSDMVDDAHSSGQLLVNTSGSWSKDSSFPRLTIVLIELSALQFFLHYSISGVLRCLQTALLWSMRFAMRFKQWWDQLKWYEGPPTSALELYFDFCY</sequence>
<evidence type="ECO:0000313" key="6">
    <source>
        <dbReference type="EMBL" id="CAL4759968.1"/>
    </source>
</evidence>
<keyword evidence="2" id="KW-0808">Transferase</keyword>
<dbReference type="InterPro" id="IPR001525">
    <property type="entry name" value="C5_MeTfrase"/>
</dbReference>
<dbReference type="Proteomes" id="UP001152797">
    <property type="component" value="Unassembled WGS sequence"/>
</dbReference>
<organism evidence="5">
    <name type="scientific">Cladocopium goreaui</name>
    <dbReference type="NCBI Taxonomy" id="2562237"/>
    <lineage>
        <taxon>Eukaryota</taxon>
        <taxon>Sar</taxon>
        <taxon>Alveolata</taxon>
        <taxon>Dinophyceae</taxon>
        <taxon>Suessiales</taxon>
        <taxon>Symbiodiniaceae</taxon>
        <taxon>Cladocopium</taxon>
    </lineage>
</organism>
<dbReference type="GO" id="GO:0008168">
    <property type="term" value="F:methyltransferase activity"/>
    <property type="evidence" value="ECO:0007669"/>
    <property type="project" value="UniProtKB-KW"/>
</dbReference>
<name>A0A9P1BJC5_9DINO</name>
<reference evidence="5" key="1">
    <citation type="submission" date="2022-10" db="EMBL/GenBank/DDBJ databases">
        <authorList>
            <person name="Chen Y."/>
            <person name="Dougan E. K."/>
            <person name="Chan C."/>
            <person name="Rhodes N."/>
            <person name="Thang M."/>
        </authorList>
    </citation>
    <scope>NUCLEOTIDE SEQUENCE</scope>
</reference>
<evidence type="ECO:0000256" key="2">
    <source>
        <dbReference type="ARBA" id="ARBA00022679"/>
    </source>
</evidence>
<evidence type="ECO:0000256" key="1">
    <source>
        <dbReference type="ARBA" id="ARBA00022603"/>
    </source>
</evidence>
<dbReference type="PROSITE" id="PS00094">
    <property type="entry name" value="C5_MTASE_1"/>
    <property type="match status" value="1"/>
</dbReference>
<reference evidence="6 7" key="2">
    <citation type="submission" date="2024-05" db="EMBL/GenBank/DDBJ databases">
        <authorList>
            <person name="Chen Y."/>
            <person name="Shah S."/>
            <person name="Dougan E. K."/>
            <person name="Thang M."/>
            <person name="Chan C."/>
        </authorList>
    </citation>
    <scope>NUCLEOTIDE SEQUENCE [LARGE SCALE GENOMIC DNA]</scope>
</reference>
<gene>
    <name evidence="5" type="ORF">C1SCF055_LOCUS1221</name>
</gene>
<evidence type="ECO:0000313" key="5">
    <source>
        <dbReference type="EMBL" id="CAI3972656.1"/>
    </source>
</evidence>
<comment type="caution">
    <text evidence="5">The sequence shown here is derived from an EMBL/GenBank/DDBJ whole genome shotgun (WGS) entry which is preliminary data.</text>
</comment>
<feature type="coiled-coil region" evidence="4">
    <location>
        <begin position="1059"/>
        <end position="1086"/>
    </location>
</feature>
<evidence type="ECO:0000256" key="3">
    <source>
        <dbReference type="ARBA" id="ARBA00022691"/>
    </source>
</evidence>
<feature type="non-terminal residue" evidence="5">
    <location>
        <position position="1451"/>
    </location>
</feature>
<dbReference type="GO" id="GO:0032259">
    <property type="term" value="P:methylation"/>
    <property type="evidence" value="ECO:0007669"/>
    <property type="project" value="UniProtKB-KW"/>
</dbReference>
<keyword evidence="3" id="KW-0949">S-adenosyl-L-methionine</keyword>
<keyword evidence="4" id="KW-0175">Coiled coil</keyword>
<dbReference type="InterPro" id="IPR029063">
    <property type="entry name" value="SAM-dependent_MTases_sf"/>
</dbReference>
<dbReference type="Pfam" id="PF00145">
    <property type="entry name" value="DNA_methylase"/>
    <property type="match status" value="1"/>
</dbReference>
<accession>A0A9P1BJC5</accession>
<keyword evidence="7" id="KW-1185">Reference proteome</keyword>
<evidence type="ECO:0000313" key="7">
    <source>
        <dbReference type="Proteomes" id="UP001152797"/>
    </source>
</evidence>